<evidence type="ECO:0000256" key="2">
    <source>
        <dbReference type="ARBA" id="ARBA00022617"/>
    </source>
</evidence>
<keyword evidence="2 5" id="KW-0349">Heme</keyword>
<keyword evidence="3 5" id="KW-0479">Metal-binding</keyword>
<dbReference type="PANTHER" id="PTHR24304:SF2">
    <property type="entry name" value="24-HYDROXYCHOLESTEROL 7-ALPHA-HYDROXYLASE"/>
    <property type="match status" value="1"/>
</dbReference>
<dbReference type="PRINTS" id="PR00385">
    <property type="entry name" value="P450"/>
</dbReference>
<dbReference type="InterPro" id="IPR001128">
    <property type="entry name" value="Cyt_P450"/>
</dbReference>
<evidence type="ECO:0000256" key="3">
    <source>
        <dbReference type="ARBA" id="ARBA00022723"/>
    </source>
</evidence>
<keyword evidence="5" id="KW-0560">Oxidoreductase</keyword>
<dbReference type="InterPro" id="IPR036396">
    <property type="entry name" value="Cyt_P450_sf"/>
</dbReference>
<evidence type="ECO:0000313" key="7">
    <source>
        <dbReference type="Proteomes" id="UP001500979"/>
    </source>
</evidence>
<name>A0ABN3V2X7_9PSEU</name>
<keyword evidence="7" id="KW-1185">Reference proteome</keyword>
<evidence type="ECO:0000313" key="6">
    <source>
        <dbReference type="EMBL" id="GAA2775800.1"/>
    </source>
</evidence>
<dbReference type="SUPFAM" id="SSF48264">
    <property type="entry name" value="Cytochrome P450"/>
    <property type="match status" value="1"/>
</dbReference>
<dbReference type="CDD" id="cd11042">
    <property type="entry name" value="CYP51-like"/>
    <property type="match status" value="1"/>
</dbReference>
<gene>
    <name evidence="6" type="primary">cyp51</name>
    <name evidence="6" type="ORF">GCM10010470_05170</name>
</gene>
<dbReference type="Pfam" id="PF00067">
    <property type="entry name" value="p450"/>
    <property type="match status" value="1"/>
</dbReference>
<comment type="caution">
    <text evidence="6">The sequence shown here is derived from an EMBL/GenBank/DDBJ whole genome shotgun (WGS) entry which is preliminary data.</text>
</comment>
<dbReference type="PROSITE" id="PS00086">
    <property type="entry name" value="CYTOCHROME_P450"/>
    <property type="match status" value="1"/>
</dbReference>
<evidence type="ECO:0000256" key="1">
    <source>
        <dbReference type="ARBA" id="ARBA00010617"/>
    </source>
</evidence>
<dbReference type="PANTHER" id="PTHR24304">
    <property type="entry name" value="CYTOCHROME P450 FAMILY 7"/>
    <property type="match status" value="1"/>
</dbReference>
<protein>
    <submittedName>
        <fullName evidence="6">Lanosterol 14-alpha demethylase</fullName>
    </submittedName>
</protein>
<dbReference type="Proteomes" id="UP001500979">
    <property type="component" value="Unassembled WGS sequence"/>
</dbReference>
<accession>A0ABN3V2X7</accession>
<dbReference type="InterPro" id="IPR017972">
    <property type="entry name" value="Cyt_P450_CS"/>
</dbReference>
<dbReference type="Gene3D" id="1.10.630.10">
    <property type="entry name" value="Cytochrome P450"/>
    <property type="match status" value="1"/>
</dbReference>
<dbReference type="EMBL" id="BAAAUX010000002">
    <property type="protein sequence ID" value="GAA2775800.1"/>
    <property type="molecule type" value="Genomic_DNA"/>
</dbReference>
<proteinExistence type="inferred from homology"/>
<organism evidence="6 7">
    <name type="scientific">Saccharopolyspora taberi</name>
    <dbReference type="NCBI Taxonomy" id="60895"/>
    <lineage>
        <taxon>Bacteria</taxon>
        <taxon>Bacillati</taxon>
        <taxon>Actinomycetota</taxon>
        <taxon>Actinomycetes</taxon>
        <taxon>Pseudonocardiales</taxon>
        <taxon>Pseudonocardiaceae</taxon>
        <taxon>Saccharopolyspora</taxon>
    </lineage>
</organism>
<comment type="similarity">
    <text evidence="1 5">Belongs to the cytochrome P450 family.</text>
</comment>
<evidence type="ECO:0000256" key="4">
    <source>
        <dbReference type="ARBA" id="ARBA00023004"/>
    </source>
</evidence>
<evidence type="ECO:0000256" key="5">
    <source>
        <dbReference type="RuleBase" id="RU000461"/>
    </source>
</evidence>
<dbReference type="RefSeq" id="WP_344677685.1">
    <property type="nucleotide sequence ID" value="NZ_BAAAUX010000002.1"/>
</dbReference>
<keyword evidence="5" id="KW-0503">Monooxygenase</keyword>
<dbReference type="InterPro" id="IPR002403">
    <property type="entry name" value="Cyt_P450_E_grp-IV"/>
</dbReference>
<keyword evidence="4 5" id="KW-0408">Iron</keyword>
<sequence>MTDITPPDSPPMLSGARPVIGHAAEFIRHPVGIAERGHAECGRAFSVRIPGRTAYMFIGPEHNRFFFSETDKRLSIRTAYPFFVRMFDPAFYFFAGADEYKRQRALVLPRFQGKQLQNYVRTMVDEVVDLDRALGDAGEFDLVRTMGPLVMRIAARAFLGHDFSARLENGFFETFRRFSAGMDPIMPGWLPLPHLLRSRRAKRRLHRLMGELIEQRRRDPVEPGDFLQTLIEARYDDGDEVPDQVLINLILLFSWAGHETTTGHISWAVIDLLQHPDKLARVVAEAHAVLDGKPAEELTLSDVGRLKYLDHALHETERLHPVAFTMARTAAETFEYQGYTIPRGAMLMISPAVTHRLGELYPDPHEFRPERFAENPKDTRYLVGFGGGVHRCLGVHFAYLEMTIALAHLFREFDLELLDRNPRPVPGAHTKWPESPCRVRYTRKVTARRPA</sequence>
<dbReference type="PRINTS" id="PR00465">
    <property type="entry name" value="EP450IV"/>
</dbReference>
<dbReference type="InterPro" id="IPR050529">
    <property type="entry name" value="CYP450_sterol_14alpha_dmase"/>
</dbReference>
<reference evidence="6 7" key="1">
    <citation type="journal article" date="2019" name="Int. J. Syst. Evol. Microbiol.">
        <title>The Global Catalogue of Microorganisms (GCM) 10K type strain sequencing project: providing services to taxonomists for standard genome sequencing and annotation.</title>
        <authorList>
            <consortium name="The Broad Institute Genomics Platform"/>
            <consortium name="The Broad Institute Genome Sequencing Center for Infectious Disease"/>
            <person name="Wu L."/>
            <person name="Ma J."/>
        </authorList>
    </citation>
    <scope>NUCLEOTIDE SEQUENCE [LARGE SCALE GENOMIC DNA]</scope>
    <source>
        <strain evidence="6 7">JCM 9383</strain>
    </source>
</reference>